<dbReference type="GO" id="GO:0016780">
    <property type="term" value="F:phosphotransferase activity, for other substituted phosphate groups"/>
    <property type="evidence" value="ECO:0007669"/>
    <property type="project" value="TreeGrafter"/>
</dbReference>
<dbReference type="AlphaFoldDB" id="A0A6A2SLW3"/>
<organism evidence="10 13">
    <name type="scientific">Bifidobacterium longum</name>
    <dbReference type="NCBI Taxonomy" id="216816"/>
    <lineage>
        <taxon>Bacteria</taxon>
        <taxon>Bacillati</taxon>
        <taxon>Actinomycetota</taxon>
        <taxon>Actinomycetes</taxon>
        <taxon>Bifidobacteriales</taxon>
        <taxon>Bifidobacteriaceae</taxon>
        <taxon>Bifidobacterium</taxon>
    </lineage>
</organism>
<dbReference type="GO" id="GO:0016020">
    <property type="term" value="C:membrane"/>
    <property type="evidence" value="ECO:0007669"/>
    <property type="project" value="UniProtKB-SubCell"/>
</dbReference>
<dbReference type="NCBIfam" id="TIGR03025">
    <property type="entry name" value="EPS_sugtrans"/>
    <property type="match status" value="1"/>
</dbReference>
<evidence type="ECO:0000256" key="8">
    <source>
        <dbReference type="SAM" id="Phobius"/>
    </source>
</evidence>
<dbReference type="EMBL" id="WDWU01000029">
    <property type="protein sequence ID" value="KAB7056001.1"/>
    <property type="molecule type" value="Genomic_DNA"/>
</dbReference>
<gene>
    <name evidence="11" type="ORF">GBI83_11625</name>
    <name evidence="10" type="ORF">GBI87_11645</name>
</gene>
<evidence type="ECO:0000256" key="3">
    <source>
        <dbReference type="ARBA" id="ARBA00022679"/>
    </source>
</evidence>
<evidence type="ECO:0000256" key="6">
    <source>
        <dbReference type="ARBA" id="ARBA00023136"/>
    </source>
</evidence>
<feature type="transmembrane region" description="Helical" evidence="8">
    <location>
        <begin position="157"/>
        <end position="182"/>
    </location>
</feature>
<feature type="transmembrane region" description="Helical" evidence="8">
    <location>
        <begin position="188"/>
        <end position="208"/>
    </location>
</feature>
<dbReference type="EMBL" id="WDWL01000026">
    <property type="protein sequence ID" value="KAB7069675.1"/>
    <property type="molecule type" value="Genomic_DNA"/>
</dbReference>
<comment type="subcellular location">
    <subcellularLocation>
        <location evidence="1">Membrane</location>
        <topology evidence="1">Multi-pass membrane protein</topology>
    </subcellularLocation>
</comment>
<accession>A0A6A2SLW3</accession>
<evidence type="ECO:0000256" key="1">
    <source>
        <dbReference type="ARBA" id="ARBA00004141"/>
    </source>
</evidence>
<evidence type="ECO:0000313" key="11">
    <source>
        <dbReference type="EMBL" id="KAB7069675.1"/>
    </source>
</evidence>
<evidence type="ECO:0000256" key="5">
    <source>
        <dbReference type="ARBA" id="ARBA00022989"/>
    </source>
</evidence>
<name>A0A6A2SLW3_BIFLN</name>
<evidence type="ECO:0000259" key="9">
    <source>
        <dbReference type="Pfam" id="PF02397"/>
    </source>
</evidence>
<keyword evidence="4 8" id="KW-0812">Transmembrane</keyword>
<feature type="region of interest" description="Disordered" evidence="7">
    <location>
        <begin position="1"/>
        <end position="23"/>
    </location>
</feature>
<feature type="transmembrane region" description="Helical" evidence="8">
    <location>
        <begin position="85"/>
        <end position="109"/>
    </location>
</feature>
<sequence>MSKDRGTAFVSSTQNNGTGTRSMPHVRISASRASASFSAPVDTAAITPTFFDGTYFSSAPDGSSTHNDNMGTHYLTGYSIPKWRYIYNTTLVALDLLTIIAASGIVFLFRPSAYAYVRGIGPGEYGIFSFLALACASWLISLYAARTYERHTMGEGYALYAKLLNAAFIDFIMLCTLGYLFHLSLPRSLNIFVPLVSLVLVIIERWAMRRALHRNRMKGEFNYPTVVIGSPEGIHDALEQLRQCPSVGYAPVAVCPVVSAKKEDDADQAQHLVSVPFTPANDSEARLKVLPLNSHLPQTAKRMKARTVLVADVLTRDSETMRTLSLAVESMGIELAMTASVADLSGADLHFRNNPSMPVVTARLTQYSAITRILKRICDIVLSAIAIILSSPIMLWVAYKVKREDGGPVFYSQTRIGIYGKPFTMYKFRSMRTDADKIKAKLAKERGIEDRFVFKLKDDPRVTKIGHFIRKTSLDEFPQFFNVFKGDMSLVGPRPPLPEEVARYGMLYSTRLLVKPGITGPWQISGRSDLTQKQSEYADVSYIQDWSITGDIAILLKTVVAVFKGTGSY</sequence>
<dbReference type="PANTHER" id="PTHR30576">
    <property type="entry name" value="COLANIC BIOSYNTHESIS UDP-GLUCOSE LIPID CARRIER TRANSFERASE"/>
    <property type="match status" value="1"/>
</dbReference>
<evidence type="ECO:0000313" key="10">
    <source>
        <dbReference type="EMBL" id="KAB7056001.1"/>
    </source>
</evidence>
<feature type="domain" description="Bacterial sugar transferase" evidence="9">
    <location>
        <begin position="375"/>
        <end position="564"/>
    </location>
</feature>
<comment type="caution">
    <text evidence="10">The sequence shown here is derived from an EMBL/GenBank/DDBJ whole genome shotgun (WGS) entry which is preliminary data.</text>
</comment>
<dbReference type="InterPro" id="IPR017475">
    <property type="entry name" value="EPS_sugar_tfrase"/>
</dbReference>
<evidence type="ECO:0000313" key="12">
    <source>
        <dbReference type="Proteomes" id="UP000432196"/>
    </source>
</evidence>
<reference evidence="12 13" key="1">
    <citation type="journal article" date="2019" name="Nat. Med.">
        <title>A library of human gut bacterial isolates paired with longitudinal multiomics data enables mechanistic microbiome research.</title>
        <authorList>
            <person name="Poyet M."/>
            <person name="Groussin M."/>
            <person name="Gibbons S.M."/>
            <person name="Avila-Pacheco J."/>
            <person name="Jiang X."/>
            <person name="Kearney S.M."/>
            <person name="Perrotta A.R."/>
            <person name="Berdy B."/>
            <person name="Zhao S."/>
            <person name="Lieberman T.D."/>
            <person name="Swanson P.K."/>
            <person name="Smith M."/>
            <person name="Roesemann S."/>
            <person name="Alexander J.E."/>
            <person name="Rich S.A."/>
            <person name="Livny J."/>
            <person name="Vlamakis H."/>
            <person name="Clish C."/>
            <person name="Bullock K."/>
            <person name="Deik A."/>
            <person name="Scott J."/>
            <person name="Pierce K.A."/>
            <person name="Xavier R.J."/>
            <person name="Alm E.J."/>
        </authorList>
    </citation>
    <scope>NUCLEOTIDE SEQUENCE [LARGE SCALE GENOMIC DNA]</scope>
    <source>
        <strain evidence="11 12">BIOML-A201</strain>
        <strain evidence="10 13">BIOML-A210</strain>
    </source>
</reference>
<protein>
    <submittedName>
        <fullName evidence="10">Sugar transferase</fullName>
    </submittedName>
</protein>
<comment type="similarity">
    <text evidence="2">Belongs to the bacterial sugar transferase family.</text>
</comment>
<dbReference type="PANTHER" id="PTHR30576:SF10">
    <property type="entry name" value="SLL5057 PROTEIN"/>
    <property type="match status" value="1"/>
</dbReference>
<evidence type="ECO:0000313" key="13">
    <source>
        <dbReference type="Proteomes" id="UP000467387"/>
    </source>
</evidence>
<dbReference type="Proteomes" id="UP000432196">
    <property type="component" value="Unassembled WGS sequence"/>
</dbReference>
<feature type="compositionally biased region" description="Polar residues" evidence="7">
    <location>
        <begin position="9"/>
        <end position="21"/>
    </location>
</feature>
<proteinExistence type="inferred from homology"/>
<keyword evidence="5 8" id="KW-1133">Transmembrane helix</keyword>
<dbReference type="Proteomes" id="UP000467387">
    <property type="component" value="Unassembled WGS sequence"/>
</dbReference>
<evidence type="ECO:0000256" key="7">
    <source>
        <dbReference type="SAM" id="MobiDB-lite"/>
    </source>
</evidence>
<dbReference type="InterPro" id="IPR003362">
    <property type="entry name" value="Bact_transf"/>
</dbReference>
<dbReference type="Pfam" id="PF02397">
    <property type="entry name" value="Bac_transf"/>
    <property type="match status" value="1"/>
</dbReference>
<keyword evidence="6 8" id="KW-0472">Membrane</keyword>
<evidence type="ECO:0000256" key="4">
    <source>
        <dbReference type="ARBA" id="ARBA00022692"/>
    </source>
</evidence>
<feature type="transmembrane region" description="Helical" evidence="8">
    <location>
        <begin position="125"/>
        <end position="145"/>
    </location>
</feature>
<evidence type="ECO:0000256" key="2">
    <source>
        <dbReference type="ARBA" id="ARBA00006464"/>
    </source>
</evidence>
<keyword evidence="3 10" id="KW-0808">Transferase</keyword>
<feature type="transmembrane region" description="Helical" evidence="8">
    <location>
        <begin position="380"/>
        <end position="399"/>
    </location>
</feature>